<feature type="region of interest" description="Disordered" evidence="5">
    <location>
        <begin position="313"/>
        <end position="357"/>
    </location>
</feature>
<dbReference type="Gene3D" id="1.10.1450.10">
    <property type="entry name" value="Tetraspanin"/>
    <property type="match status" value="1"/>
</dbReference>
<gene>
    <name evidence="7" type="ORF">HPB52_012993</name>
</gene>
<sequence>MKRIPTPKGDEPTLIIDVSPWHRVPLVFINLFLFSFSCMVAFICISFANRSLLISFVVNLEVSVLFISGLVLVISFMGFVGALRENIRFLAWYIKGICLLTVITVIFIFGALIMPFLSKNSAQSLFSIDLIVSYRDNPDYARLVDYAQASFSCCGITTERYHDWGHNIYFNCSPSNPSTERCSVPASCCRPLEGENPDLETRLKRRFCGSGVLAMTEQEAWQTIYTRSCVDACVAFMRANSLITIGVGFVAFSVLNVLRGMANTVHDEVVSLTRLYDKYYRRVAQGARKSLAQREAMEQVRAARDHLIKRHAKPGRKYSVSRMTRKASWRPPPAYDHMFGRRDSRYFGAPPRPKPSA</sequence>
<evidence type="ECO:0000256" key="5">
    <source>
        <dbReference type="SAM" id="MobiDB-lite"/>
    </source>
</evidence>
<evidence type="ECO:0008006" key="9">
    <source>
        <dbReference type="Google" id="ProtNLM"/>
    </source>
</evidence>
<feature type="transmembrane region" description="Helical" evidence="6">
    <location>
        <begin position="26"/>
        <end position="48"/>
    </location>
</feature>
<dbReference type="AlphaFoldDB" id="A0A9D4PRK7"/>
<evidence type="ECO:0000256" key="2">
    <source>
        <dbReference type="ARBA" id="ARBA00022692"/>
    </source>
</evidence>
<dbReference type="VEuPathDB" id="VectorBase:RSAN_031650"/>
<protein>
    <recommendedName>
        <fullName evidence="9">Tetraspanin</fullName>
    </recommendedName>
</protein>
<proteinExistence type="predicted"/>
<dbReference type="GO" id="GO:0016020">
    <property type="term" value="C:membrane"/>
    <property type="evidence" value="ECO:0007669"/>
    <property type="project" value="UniProtKB-SubCell"/>
</dbReference>
<comment type="subcellular location">
    <subcellularLocation>
        <location evidence="1">Membrane</location>
        <topology evidence="1">Multi-pass membrane protein</topology>
    </subcellularLocation>
</comment>
<evidence type="ECO:0000256" key="6">
    <source>
        <dbReference type="SAM" id="Phobius"/>
    </source>
</evidence>
<dbReference type="PANTHER" id="PTHR19282:SF556">
    <property type="entry name" value="TETRASPANIN"/>
    <property type="match status" value="1"/>
</dbReference>
<reference evidence="7" key="1">
    <citation type="journal article" date="2020" name="Cell">
        <title>Large-Scale Comparative Analyses of Tick Genomes Elucidate Their Genetic Diversity and Vector Capacities.</title>
        <authorList>
            <consortium name="Tick Genome and Microbiome Consortium (TIGMIC)"/>
            <person name="Jia N."/>
            <person name="Wang J."/>
            <person name="Shi W."/>
            <person name="Du L."/>
            <person name="Sun Y."/>
            <person name="Zhan W."/>
            <person name="Jiang J.F."/>
            <person name="Wang Q."/>
            <person name="Zhang B."/>
            <person name="Ji P."/>
            <person name="Bell-Sakyi L."/>
            <person name="Cui X.M."/>
            <person name="Yuan T.T."/>
            <person name="Jiang B.G."/>
            <person name="Yang W.F."/>
            <person name="Lam T.T."/>
            <person name="Chang Q.C."/>
            <person name="Ding S.J."/>
            <person name="Wang X.J."/>
            <person name="Zhu J.G."/>
            <person name="Ruan X.D."/>
            <person name="Zhao L."/>
            <person name="Wei J.T."/>
            <person name="Ye R.Z."/>
            <person name="Que T.C."/>
            <person name="Du C.H."/>
            <person name="Zhou Y.H."/>
            <person name="Cheng J.X."/>
            <person name="Dai P.F."/>
            <person name="Guo W.B."/>
            <person name="Han X.H."/>
            <person name="Huang E.J."/>
            <person name="Li L.F."/>
            <person name="Wei W."/>
            <person name="Gao Y.C."/>
            <person name="Liu J.Z."/>
            <person name="Shao H.Z."/>
            <person name="Wang X."/>
            <person name="Wang C.C."/>
            <person name="Yang T.C."/>
            <person name="Huo Q.B."/>
            <person name="Li W."/>
            <person name="Chen H.Y."/>
            <person name="Chen S.E."/>
            <person name="Zhou L.G."/>
            <person name="Ni X.B."/>
            <person name="Tian J.H."/>
            <person name="Sheng Y."/>
            <person name="Liu T."/>
            <person name="Pan Y.S."/>
            <person name="Xia L.Y."/>
            <person name="Li J."/>
            <person name="Zhao F."/>
            <person name="Cao W.C."/>
        </authorList>
    </citation>
    <scope>NUCLEOTIDE SEQUENCE</scope>
    <source>
        <strain evidence="7">Rsan-2018</strain>
    </source>
</reference>
<feature type="transmembrane region" description="Helical" evidence="6">
    <location>
        <begin position="54"/>
        <end position="80"/>
    </location>
</feature>
<evidence type="ECO:0000313" key="7">
    <source>
        <dbReference type="EMBL" id="KAH7951792.1"/>
    </source>
</evidence>
<comment type="caution">
    <text evidence="7">The sequence shown here is derived from an EMBL/GenBank/DDBJ whole genome shotgun (WGS) entry which is preliminary data.</text>
</comment>
<dbReference type="InterPro" id="IPR018499">
    <property type="entry name" value="Tetraspanin/Peripherin"/>
</dbReference>
<organism evidence="7 8">
    <name type="scientific">Rhipicephalus sanguineus</name>
    <name type="common">Brown dog tick</name>
    <name type="synonym">Ixodes sanguineus</name>
    <dbReference type="NCBI Taxonomy" id="34632"/>
    <lineage>
        <taxon>Eukaryota</taxon>
        <taxon>Metazoa</taxon>
        <taxon>Ecdysozoa</taxon>
        <taxon>Arthropoda</taxon>
        <taxon>Chelicerata</taxon>
        <taxon>Arachnida</taxon>
        <taxon>Acari</taxon>
        <taxon>Parasitiformes</taxon>
        <taxon>Ixodida</taxon>
        <taxon>Ixodoidea</taxon>
        <taxon>Ixodidae</taxon>
        <taxon>Rhipicephalinae</taxon>
        <taxon>Rhipicephalus</taxon>
        <taxon>Rhipicephalus</taxon>
    </lineage>
</organism>
<keyword evidence="3 6" id="KW-1133">Transmembrane helix</keyword>
<dbReference type="Pfam" id="PF00335">
    <property type="entry name" value="Tetraspanin"/>
    <property type="match status" value="1"/>
</dbReference>
<evidence type="ECO:0000313" key="8">
    <source>
        <dbReference type="Proteomes" id="UP000821837"/>
    </source>
</evidence>
<evidence type="ECO:0000256" key="3">
    <source>
        <dbReference type="ARBA" id="ARBA00022989"/>
    </source>
</evidence>
<accession>A0A9D4PRK7</accession>
<evidence type="ECO:0000256" key="4">
    <source>
        <dbReference type="ARBA" id="ARBA00023136"/>
    </source>
</evidence>
<dbReference type="PANTHER" id="PTHR19282">
    <property type="entry name" value="TETRASPANIN"/>
    <property type="match status" value="1"/>
</dbReference>
<dbReference type="Proteomes" id="UP000821837">
    <property type="component" value="Chromosome 5"/>
</dbReference>
<keyword evidence="4 6" id="KW-0472">Membrane</keyword>
<keyword evidence="8" id="KW-1185">Reference proteome</keyword>
<name>A0A9D4PRK7_RHISA</name>
<dbReference type="InterPro" id="IPR008952">
    <property type="entry name" value="Tetraspanin_EC2_sf"/>
</dbReference>
<keyword evidence="2 6" id="KW-0812">Transmembrane</keyword>
<evidence type="ECO:0000256" key="1">
    <source>
        <dbReference type="ARBA" id="ARBA00004141"/>
    </source>
</evidence>
<dbReference type="EMBL" id="JABSTV010001251">
    <property type="protein sequence ID" value="KAH7951792.1"/>
    <property type="molecule type" value="Genomic_DNA"/>
</dbReference>
<feature type="transmembrane region" description="Helical" evidence="6">
    <location>
        <begin position="92"/>
        <end position="117"/>
    </location>
</feature>
<reference evidence="7" key="2">
    <citation type="submission" date="2021-09" db="EMBL/GenBank/DDBJ databases">
        <authorList>
            <person name="Jia N."/>
            <person name="Wang J."/>
            <person name="Shi W."/>
            <person name="Du L."/>
            <person name="Sun Y."/>
            <person name="Zhan W."/>
            <person name="Jiang J."/>
            <person name="Wang Q."/>
            <person name="Zhang B."/>
            <person name="Ji P."/>
            <person name="Sakyi L.B."/>
            <person name="Cui X."/>
            <person name="Yuan T."/>
            <person name="Jiang B."/>
            <person name="Yang W."/>
            <person name="Lam T.T.-Y."/>
            <person name="Chang Q."/>
            <person name="Ding S."/>
            <person name="Wang X."/>
            <person name="Zhu J."/>
            <person name="Ruan X."/>
            <person name="Zhao L."/>
            <person name="Wei J."/>
            <person name="Que T."/>
            <person name="Du C."/>
            <person name="Cheng J."/>
            <person name="Dai P."/>
            <person name="Han X."/>
            <person name="Huang E."/>
            <person name="Gao Y."/>
            <person name="Liu J."/>
            <person name="Shao H."/>
            <person name="Ye R."/>
            <person name="Li L."/>
            <person name="Wei W."/>
            <person name="Wang X."/>
            <person name="Wang C."/>
            <person name="Huo Q."/>
            <person name="Li W."/>
            <person name="Guo W."/>
            <person name="Chen H."/>
            <person name="Chen S."/>
            <person name="Zhou L."/>
            <person name="Zhou L."/>
            <person name="Ni X."/>
            <person name="Tian J."/>
            <person name="Zhou Y."/>
            <person name="Sheng Y."/>
            <person name="Liu T."/>
            <person name="Pan Y."/>
            <person name="Xia L."/>
            <person name="Li J."/>
            <person name="Zhao F."/>
            <person name="Cao W."/>
        </authorList>
    </citation>
    <scope>NUCLEOTIDE SEQUENCE</scope>
    <source>
        <strain evidence="7">Rsan-2018</strain>
        <tissue evidence="7">Larvae</tissue>
    </source>
</reference>